<accession>A0A5P1FNU2</accession>
<dbReference type="EMBL" id="CM007381">
    <property type="protein sequence ID" value="ONK79898.1"/>
    <property type="molecule type" value="Genomic_DNA"/>
</dbReference>
<evidence type="ECO:0000256" key="1">
    <source>
        <dbReference type="SAM" id="MobiDB-lite"/>
    </source>
</evidence>
<feature type="region of interest" description="Disordered" evidence="1">
    <location>
        <begin position="139"/>
        <end position="161"/>
    </location>
</feature>
<reference evidence="3" key="1">
    <citation type="journal article" date="2017" name="Nat. Commun.">
        <title>The asparagus genome sheds light on the origin and evolution of a young Y chromosome.</title>
        <authorList>
            <person name="Harkess A."/>
            <person name="Zhou J."/>
            <person name="Xu C."/>
            <person name="Bowers J.E."/>
            <person name="Van der Hulst R."/>
            <person name="Ayyampalayam S."/>
            <person name="Mercati F."/>
            <person name="Riccardi P."/>
            <person name="McKain M.R."/>
            <person name="Kakrana A."/>
            <person name="Tang H."/>
            <person name="Ray J."/>
            <person name="Groenendijk J."/>
            <person name="Arikit S."/>
            <person name="Mathioni S.M."/>
            <person name="Nakano M."/>
            <person name="Shan H."/>
            <person name="Telgmann-Rauber A."/>
            <person name="Kanno A."/>
            <person name="Yue Z."/>
            <person name="Chen H."/>
            <person name="Li W."/>
            <person name="Chen Y."/>
            <person name="Xu X."/>
            <person name="Zhang Y."/>
            <person name="Luo S."/>
            <person name="Chen H."/>
            <person name="Gao J."/>
            <person name="Mao Z."/>
            <person name="Pires J.C."/>
            <person name="Luo M."/>
            <person name="Kudrna D."/>
            <person name="Wing R.A."/>
            <person name="Meyers B.C."/>
            <person name="Yi K."/>
            <person name="Kong H."/>
            <person name="Lavrijsen P."/>
            <person name="Sunseri F."/>
            <person name="Falavigna A."/>
            <person name="Ye Y."/>
            <person name="Leebens-Mack J.H."/>
            <person name="Chen G."/>
        </authorList>
    </citation>
    <scope>NUCLEOTIDE SEQUENCE [LARGE SCALE GENOMIC DNA]</scope>
    <source>
        <strain evidence="3">cv. DH0086</strain>
    </source>
</reference>
<evidence type="ECO:0000313" key="3">
    <source>
        <dbReference type="Proteomes" id="UP000243459"/>
    </source>
</evidence>
<feature type="compositionally biased region" description="Polar residues" evidence="1">
    <location>
        <begin position="139"/>
        <end position="150"/>
    </location>
</feature>
<proteinExistence type="predicted"/>
<organism evidence="2 3">
    <name type="scientific">Asparagus officinalis</name>
    <name type="common">Garden asparagus</name>
    <dbReference type="NCBI Taxonomy" id="4686"/>
    <lineage>
        <taxon>Eukaryota</taxon>
        <taxon>Viridiplantae</taxon>
        <taxon>Streptophyta</taxon>
        <taxon>Embryophyta</taxon>
        <taxon>Tracheophyta</taxon>
        <taxon>Spermatophyta</taxon>
        <taxon>Magnoliopsida</taxon>
        <taxon>Liliopsida</taxon>
        <taxon>Asparagales</taxon>
        <taxon>Asparagaceae</taxon>
        <taxon>Asparagoideae</taxon>
        <taxon>Asparagus</taxon>
    </lineage>
</organism>
<dbReference type="Gramene" id="ONK79898">
    <property type="protein sequence ID" value="ONK79898"/>
    <property type="gene ID" value="A4U43_C01F11530"/>
</dbReference>
<name>A0A5P1FNU2_ASPOF</name>
<gene>
    <name evidence="2" type="ORF">A4U43_C01F11530</name>
</gene>
<evidence type="ECO:0000313" key="2">
    <source>
        <dbReference type="EMBL" id="ONK79898.1"/>
    </source>
</evidence>
<dbReference type="AlphaFoldDB" id="A0A5P1FNU2"/>
<dbReference type="Proteomes" id="UP000243459">
    <property type="component" value="Chromosome 1"/>
</dbReference>
<sequence length="161" mass="17879">MKHSRFLLTGARLSAAPLSEKSINVEKSSVMIGNNNENSSSSSSSISEYLTKTIPGYRVEDLLVDDTYELHKSEEMVPLSESELVVAELPIWVPQIQTLQSFGHCDYGFGVKGLDQNQQCYDALKGIGEQWSTDDSFMVPQINTPPSSSNKRPRVSSAWDF</sequence>
<keyword evidence="3" id="KW-1185">Reference proteome</keyword>
<protein>
    <submittedName>
        <fullName evidence="2">Uncharacterized protein</fullName>
    </submittedName>
</protein>